<dbReference type="InterPro" id="IPR001054">
    <property type="entry name" value="A/G_cyclase"/>
</dbReference>
<evidence type="ECO:0000256" key="3">
    <source>
        <dbReference type="ARBA" id="ARBA00023239"/>
    </source>
</evidence>
<keyword evidence="3" id="KW-0456">Lyase</keyword>
<evidence type="ECO:0000256" key="2">
    <source>
        <dbReference type="ARBA" id="ARBA00022840"/>
    </source>
</evidence>
<keyword evidence="8" id="KW-1185">Reference proteome</keyword>
<organism evidence="7 8">
    <name type="scientific">Chrysodeixis includens</name>
    <name type="common">Soybean looper</name>
    <name type="synonym">Pseudoplusia includens</name>
    <dbReference type="NCBI Taxonomy" id="689277"/>
    <lineage>
        <taxon>Eukaryota</taxon>
        <taxon>Metazoa</taxon>
        <taxon>Ecdysozoa</taxon>
        <taxon>Arthropoda</taxon>
        <taxon>Hexapoda</taxon>
        <taxon>Insecta</taxon>
        <taxon>Pterygota</taxon>
        <taxon>Neoptera</taxon>
        <taxon>Endopterygota</taxon>
        <taxon>Lepidoptera</taxon>
        <taxon>Glossata</taxon>
        <taxon>Ditrysia</taxon>
        <taxon>Noctuoidea</taxon>
        <taxon>Noctuidae</taxon>
        <taxon>Plusiinae</taxon>
        <taxon>Chrysodeixis</taxon>
    </lineage>
</organism>
<reference evidence="7" key="1">
    <citation type="submission" date="2021-12" db="EMBL/GenBank/DDBJ databases">
        <authorList>
            <person name="King R."/>
        </authorList>
    </citation>
    <scope>NUCLEOTIDE SEQUENCE</scope>
</reference>
<sequence>MNFLKNKPRTRKNSTNVLGNTEKWRNYSRRMSRRGQDLFDEDIDEYEPQYKEGKNWVEELFERKSDADKIDQDVEIQLTKKQTLILSTLVPDEVLLMEKFEVTDAKRFVGVLLMADVSGYTALSERYNNTGKGGTYRLTVTLNTYLGSLIELIYGHGGDIIKFAGDAFLALWKTDKRTFLCHTIHTVIACALIIQHSYASYETDVKVNLKVKLAISAGNLIFAPIGSGIDMSYIIFGLPVLEAKAAESVCASGEVKLTPTAWGHCYSRNYDHIIHENGFVTIKSILYDPHDTNVNKPFAGFGNMIRQSKKPFSAIESLPDHIFDTSKPLSVTDALKKNEALSLRKAILVAEEKNKGCEIRKFMIRPVLTQIDAHQPLEYLTEMRQVSILFVTLKPRDCSFSRLITIVNNSYKITCEIVYNSMGCVNKIILFDKDVMILVIFGLRGFKHESEAQAALKCAYSIKKSLSALDGVMEVSIGVTTGQVYCGVVGHPLRREFTVIGAIVNKAARLMCNFRNKITCDESTFVKSKMSTNGFTLQPSVELKGIVKPGKIYEYTEDIRVKELYDIPMIPPLLNRSDEIDYFESWVEDTSMSYRDFDALLMVGESRIGKSRLLEWMARYARNNDYRVVTINLTSIHSATAYLALSQIINQIFDLKEPVEGFVKEEKIIQLLKVYSDDLCYLNNIIKVRFAYHEGIHSLDETKRKEKAKAMFSKLIKALTETIVIILDDLQNLDPSSWEFISLMFNSTKIFVVLSVTRGKFSAVHDWLYSVFINNTIRKMCLGPLDPEWIPALACQILDVKGVSNDLCEALRSKCKGMPGLVESFIIHLFSTGALQIMRIQDTDLREWEEEELQFPDDELLHPQALDAKNQDALDEFIRNDATGDVGICIVTDREELNTNVNVHNLDALIMIQIDSLTPYQQLLLKIASVIGNVIPRDLLENIMYENNPLTTAKAIKRLFALRILSCANADCLSKFGRRGTSTLTLMSNNSYKPNLTCECNFEYDAEESQNLPKYAFCKLMRFRNTNSRKTCYELLPMNQKKEFHTRIVTYLENNKIKCTSCGGTVMVVESMVSLCEEPYVKSTSSKNSLQAVLAREDSSEDESENLFDSQSSSSVRHSKGNSTLNLHKAKSETLNTVKEMSSTTKVSSEILPANIPTSSHHVNREKKRSSQFTPILKTRFSEEQSNEETRLKSVKKVKMTEDLKQPSSDILETYKIFDMFREVTEAEDPSDWKNLGIVDSEEDVDAIKNDKTAKTFSVKIEKGVSSTNFSKCTCTELNITICEQVVYHAQHSDLKSKAIEFLIKYCHLSVQNNNVENVFPKLEEAESLCQTHRDIDVFEKKRFLGKIYSLKAAACLMTGKLAAAKIDTEQATEIYNINLHKVPEYLKLKNIAKTFKFQRQKQRLHKMILKADSVFCLNTATLLYSTLGDERISRMTAFRALNIVQTVQCSVINICDTYSNALQIELDRGTPDATAEIEQLAANSLKNLPNPIQADELFAVGKLFMATFRARMARGQLAATIRSGFRSLAVSRFLQAEDVSLELIPDLFYILLTRRRIEEAIDILQFALRTGQMSYDSETWYHALCIDLILDAGFQLESPQDISRFAEYALSRGKSAGASRRRLVVGLWTYWLRADSERRAKRFESEALSWGSHEDDGSMTSLLSAMRLAEGMLESLARKVDDLRKVVDLMELRSIADRELARLENDARLLRALYPRWCLLKANSSKLSGRNTAANTLFNQAYDEARKINNRLEEALARANASTSVFWIQNARTGKFMHWREGAEHARTSWHQIMYRITTTRR</sequence>
<evidence type="ECO:0000256" key="4">
    <source>
        <dbReference type="SAM" id="Coils"/>
    </source>
</evidence>
<dbReference type="OrthoDB" id="194468at2759"/>
<keyword evidence="2" id="KW-0067">ATP-binding</keyword>
<dbReference type="Proteomes" id="UP001154114">
    <property type="component" value="Chromosome 22"/>
</dbReference>
<gene>
    <name evidence="7" type="ORF">CINC_LOCUS7166</name>
</gene>
<evidence type="ECO:0000313" key="8">
    <source>
        <dbReference type="Proteomes" id="UP001154114"/>
    </source>
</evidence>
<dbReference type="InterPro" id="IPR027417">
    <property type="entry name" value="P-loop_NTPase"/>
</dbReference>
<dbReference type="PANTHER" id="PTHR16305">
    <property type="entry name" value="TESTICULAR SOLUBLE ADENYLYL CYCLASE"/>
    <property type="match status" value="1"/>
</dbReference>
<feature type="region of interest" description="Disordered" evidence="5">
    <location>
        <begin position="1087"/>
        <end position="1172"/>
    </location>
</feature>
<dbReference type="GO" id="GO:0009190">
    <property type="term" value="P:cyclic nucleotide biosynthetic process"/>
    <property type="evidence" value="ECO:0007669"/>
    <property type="project" value="InterPro"/>
</dbReference>
<dbReference type="Pfam" id="PF00211">
    <property type="entry name" value="Guanylate_cyc"/>
    <property type="match status" value="1"/>
</dbReference>
<dbReference type="GO" id="GO:0005524">
    <property type="term" value="F:ATP binding"/>
    <property type="evidence" value="ECO:0007669"/>
    <property type="project" value="UniProtKB-KW"/>
</dbReference>
<evidence type="ECO:0000256" key="5">
    <source>
        <dbReference type="SAM" id="MobiDB-lite"/>
    </source>
</evidence>
<dbReference type="PANTHER" id="PTHR16305:SF28">
    <property type="entry name" value="GUANYLATE CYCLASE DOMAIN-CONTAINING PROTEIN"/>
    <property type="match status" value="1"/>
</dbReference>
<dbReference type="GO" id="GO:0005737">
    <property type="term" value="C:cytoplasm"/>
    <property type="evidence" value="ECO:0007669"/>
    <property type="project" value="TreeGrafter"/>
</dbReference>
<feature type="coiled-coil region" evidence="4">
    <location>
        <begin position="1667"/>
        <end position="1714"/>
    </location>
</feature>
<dbReference type="CDD" id="cd07302">
    <property type="entry name" value="CHD"/>
    <property type="match status" value="2"/>
</dbReference>
<dbReference type="InterPro" id="IPR041664">
    <property type="entry name" value="AAA_16"/>
</dbReference>
<feature type="domain" description="Guanylate cyclase" evidence="6">
    <location>
        <begin position="111"/>
        <end position="247"/>
    </location>
</feature>
<evidence type="ECO:0000259" key="6">
    <source>
        <dbReference type="PROSITE" id="PS50125"/>
    </source>
</evidence>
<dbReference type="Gene3D" id="3.40.50.300">
    <property type="entry name" value="P-loop containing nucleotide triphosphate hydrolases"/>
    <property type="match status" value="1"/>
</dbReference>
<keyword evidence="1" id="KW-0547">Nucleotide-binding</keyword>
<proteinExistence type="predicted"/>
<evidence type="ECO:0000256" key="1">
    <source>
        <dbReference type="ARBA" id="ARBA00022741"/>
    </source>
</evidence>
<dbReference type="EMBL" id="LR824025">
    <property type="protein sequence ID" value="CAH0596384.1"/>
    <property type="molecule type" value="Genomic_DNA"/>
</dbReference>
<feature type="compositionally biased region" description="Polar residues" evidence="5">
    <location>
        <begin position="1107"/>
        <end position="1126"/>
    </location>
</feature>
<dbReference type="SUPFAM" id="SSF52540">
    <property type="entry name" value="P-loop containing nucleoside triphosphate hydrolases"/>
    <property type="match status" value="1"/>
</dbReference>
<dbReference type="GO" id="GO:0004016">
    <property type="term" value="F:adenylate cyclase activity"/>
    <property type="evidence" value="ECO:0007669"/>
    <property type="project" value="TreeGrafter"/>
</dbReference>
<feature type="domain" description="Guanylate cyclase" evidence="6">
    <location>
        <begin position="437"/>
        <end position="511"/>
    </location>
</feature>
<feature type="compositionally biased region" description="Polar residues" evidence="5">
    <location>
        <begin position="1133"/>
        <end position="1148"/>
    </location>
</feature>
<name>A0A9P0BX00_CHRIL</name>
<accession>A0A9P0BX00</accession>
<dbReference type="GO" id="GO:0035556">
    <property type="term" value="P:intracellular signal transduction"/>
    <property type="evidence" value="ECO:0007669"/>
    <property type="project" value="InterPro"/>
</dbReference>
<dbReference type="InterPro" id="IPR029787">
    <property type="entry name" value="Nucleotide_cyclase"/>
</dbReference>
<dbReference type="FunFam" id="3.30.70.1230:FF:000017">
    <property type="entry name" value="Adenylate cyclase type 10"/>
    <property type="match status" value="1"/>
</dbReference>
<keyword evidence="4" id="KW-0175">Coiled coil</keyword>
<dbReference type="SUPFAM" id="SSF55073">
    <property type="entry name" value="Nucleotide cyclase"/>
    <property type="match status" value="2"/>
</dbReference>
<dbReference type="PROSITE" id="PS50125">
    <property type="entry name" value="GUANYLATE_CYCLASE_2"/>
    <property type="match status" value="2"/>
</dbReference>
<dbReference type="Pfam" id="PF13191">
    <property type="entry name" value="AAA_16"/>
    <property type="match status" value="1"/>
</dbReference>
<evidence type="ECO:0000313" key="7">
    <source>
        <dbReference type="EMBL" id="CAH0596384.1"/>
    </source>
</evidence>
<protein>
    <recommendedName>
        <fullName evidence="6">Guanylate cyclase domain-containing protein</fullName>
    </recommendedName>
</protein>
<dbReference type="Gene3D" id="3.30.70.1230">
    <property type="entry name" value="Nucleotide cyclase"/>
    <property type="match status" value="2"/>
</dbReference>